<feature type="chain" id="PRO_5004243837" evidence="2">
    <location>
        <begin position="23"/>
        <end position="102"/>
    </location>
</feature>
<keyword evidence="2" id="KW-0732">Signal</keyword>
<organism evidence="3">
    <name type="scientific">Tetraodon nigroviridis</name>
    <name type="common">Spotted green pufferfish</name>
    <name type="synonym">Chelonodon nigroviridis</name>
    <dbReference type="NCBI Taxonomy" id="99883"/>
    <lineage>
        <taxon>Eukaryota</taxon>
        <taxon>Metazoa</taxon>
        <taxon>Chordata</taxon>
        <taxon>Craniata</taxon>
        <taxon>Vertebrata</taxon>
        <taxon>Euteleostomi</taxon>
        <taxon>Actinopterygii</taxon>
        <taxon>Neopterygii</taxon>
        <taxon>Teleostei</taxon>
        <taxon>Neoteleostei</taxon>
        <taxon>Acanthomorphata</taxon>
        <taxon>Eupercaria</taxon>
        <taxon>Tetraodontiformes</taxon>
        <taxon>Tetradontoidea</taxon>
        <taxon>Tetraodontidae</taxon>
        <taxon>Tetraodon</taxon>
    </lineage>
</organism>
<name>Q4SL84_TETNG</name>
<dbReference type="AlphaFoldDB" id="Q4SL84"/>
<reference evidence="3" key="2">
    <citation type="submission" date="2004-02" db="EMBL/GenBank/DDBJ databases">
        <authorList>
            <consortium name="Genoscope"/>
            <consortium name="Whitehead Institute Centre for Genome Research"/>
        </authorList>
    </citation>
    <scope>NUCLEOTIDE SEQUENCE</scope>
</reference>
<proteinExistence type="predicted"/>
<feature type="signal peptide" evidence="2">
    <location>
        <begin position="1"/>
        <end position="22"/>
    </location>
</feature>
<evidence type="ECO:0000256" key="1">
    <source>
        <dbReference type="SAM" id="MobiDB-lite"/>
    </source>
</evidence>
<feature type="compositionally biased region" description="Basic residues" evidence="1">
    <location>
        <begin position="43"/>
        <end position="61"/>
    </location>
</feature>
<feature type="region of interest" description="Disordered" evidence="1">
    <location>
        <begin position="35"/>
        <end position="74"/>
    </location>
</feature>
<dbReference type="KEGG" id="tng:GSTEN00016370G001"/>
<accession>Q4SL84</accession>
<protein>
    <submittedName>
        <fullName evidence="3">(spotted green pufferfish) hypothetical protein</fullName>
    </submittedName>
</protein>
<sequence>MKVGLLLLRVSWFFLWAGRSGCKDVHPAGTGLYQRSKSQAREHARHKHQQPYHRNTSHRRKGEPTTSENHLGGKIHRKSHHRIIFPPPLFCLQGLVLKIFFI</sequence>
<comment type="caution">
    <text evidence="3">The sequence shown here is derived from an EMBL/GenBank/DDBJ whole genome shotgun (WGS) entry which is preliminary data.</text>
</comment>
<gene>
    <name evidence="3" type="ORF">GSTENG00016370001</name>
</gene>
<reference evidence="3" key="1">
    <citation type="journal article" date="2004" name="Nature">
        <title>Genome duplication in the teleost fish Tetraodon nigroviridis reveals the early vertebrate proto-karyotype.</title>
        <authorList>
            <person name="Jaillon O."/>
            <person name="Aury J.-M."/>
            <person name="Brunet F."/>
            <person name="Petit J.-L."/>
            <person name="Stange-Thomann N."/>
            <person name="Mauceli E."/>
            <person name="Bouneau L."/>
            <person name="Fischer C."/>
            <person name="Ozouf-Costaz C."/>
            <person name="Bernot A."/>
            <person name="Nicaud S."/>
            <person name="Jaffe D."/>
            <person name="Fisher S."/>
            <person name="Lutfalla G."/>
            <person name="Dossat C."/>
            <person name="Segurens B."/>
            <person name="Dasilva C."/>
            <person name="Salanoubat M."/>
            <person name="Levy M."/>
            <person name="Boudet N."/>
            <person name="Castellano S."/>
            <person name="Anthouard V."/>
            <person name="Jubin C."/>
            <person name="Castelli V."/>
            <person name="Katinka M."/>
            <person name="Vacherie B."/>
            <person name="Biemont C."/>
            <person name="Skalli Z."/>
            <person name="Cattolico L."/>
            <person name="Poulain J."/>
            <person name="De Berardinis V."/>
            <person name="Cruaud C."/>
            <person name="Duprat S."/>
            <person name="Brottier P."/>
            <person name="Coutanceau J.-P."/>
            <person name="Gouzy J."/>
            <person name="Parra G."/>
            <person name="Lardier G."/>
            <person name="Chapple C."/>
            <person name="McKernan K.J."/>
            <person name="McEwan P."/>
            <person name="Bosak S."/>
            <person name="Kellis M."/>
            <person name="Volff J.-N."/>
            <person name="Guigo R."/>
            <person name="Zody M.C."/>
            <person name="Mesirov J."/>
            <person name="Lindblad-Toh K."/>
            <person name="Birren B."/>
            <person name="Nusbaum C."/>
            <person name="Kahn D."/>
            <person name="Robinson-Rechavi M."/>
            <person name="Laudet V."/>
            <person name="Schachter V."/>
            <person name="Quetier F."/>
            <person name="Saurin W."/>
            <person name="Scarpelli C."/>
            <person name="Wincker P."/>
            <person name="Lander E.S."/>
            <person name="Weissenbach J."/>
            <person name="Roest Crollius H."/>
        </authorList>
    </citation>
    <scope>NUCLEOTIDE SEQUENCE [LARGE SCALE GENOMIC DNA]</scope>
</reference>
<dbReference type="EMBL" id="CAAE01014557">
    <property type="protein sequence ID" value="CAF98598.1"/>
    <property type="molecule type" value="Genomic_DNA"/>
</dbReference>
<evidence type="ECO:0000256" key="2">
    <source>
        <dbReference type="SAM" id="SignalP"/>
    </source>
</evidence>
<evidence type="ECO:0000313" key="3">
    <source>
        <dbReference type="EMBL" id="CAF98598.1"/>
    </source>
</evidence>